<evidence type="ECO:0000313" key="3">
    <source>
        <dbReference type="Proteomes" id="UP000017081"/>
    </source>
</evidence>
<keyword evidence="3" id="KW-1185">Reference proteome</keyword>
<dbReference type="InterPro" id="IPR018392">
    <property type="entry name" value="LysM"/>
</dbReference>
<dbReference type="Gene3D" id="3.10.350.10">
    <property type="entry name" value="LysM domain"/>
    <property type="match status" value="1"/>
</dbReference>
<sequence>MIYKIFMGIFILNSFVLGNSHLNYDIKIKEKNTLVIGIGKGDPSNSKNYYVIKGKEHLEEVANSYRIPLEELLRINNLKNSRDIYPGQILYFEENKKQNGESEGDK</sequence>
<dbReference type="RefSeq" id="WP_023050546.1">
    <property type="nucleotide sequence ID" value="NZ_CP173062.2"/>
</dbReference>
<comment type="caution">
    <text evidence="2">The sequence shown here is derived from an EMBL/GenBank/DDBJ whole genome shotgun (WGS) entry which is preliminary data.</text>
</comment>
<dbReference type="STRING" id="1319815.HMPREF0202_01005"/>
<accession>U7VD16</accession>
<dbReference type="EMBL" id="AXZF01000038">
    <property type="protein sequence ID" value="ERT69039.1"/>
    <property type="molecule type" value="Genomic_DNA"/>
</dbReference>
<name>U7VD16_9FUSO</name>
<dbReference type="AlphaFoldDB" id="U7VD16"/>
<dbReference type="PROSITE" id="PS51782">
    <property type="entry name" value="LYSM"/>
    <property type="match status" value="1"/>
</dbReference>
<dbReference type="SUPFAM" id="SSF54106">
    <property type="entry name" value="LysM domain"/>
    <property type="match status" value="1"/>
</dbReference>
<dbReference type="Pfam" id="PF01476">
    <property type="entry name" value="LysM"/>
    <property type="match status" value="1"/>
</dbReference>
<dbReference type="HOGENOM" id="CLU_2218356_0_0_0"/>
<evidence type="ECO:0000313" key="2">
    <source>
        <dbReference type="EMBL" id="ERT69039.1"/>
    </source>
</evidence>
<dbReference type="CDD" id="cd00118">
    <property type="entry name" value="LysM"/>
    <property type="match status" value="1"/>
</dbReference>
<gene>
    <name evidence="2" type="ORF">HMPREF0202_01005</name>
</gene>
<dbReference type="SMART" id="SM00257">
    <property type="entry name" value="LysM"/>
    <property type="match status" value="1"/>
</dbReference>
<feature type="domain" description="LysM" evidence="1">
    <location>
        <begin position="48"/>
        <end position="92"/>
    </location>
</feature>
<proteinExistence type="predicted"/>
<dbReference type="Proteomes" id="UP000017081">
    <property type="component" value="Unassembled WGS sequence"/>
</dbReference>
<evidence type="ECO:0000259" key="1">
    <source>
        <dbReference type="PROSITE" id="PS51782"/>
    </source>
</evidence>
<dbReference type="InterPro" id="IPR036779">
    <property type="entry name" value="LysM_dom_sf"/>
</dbReference>
<protein>
    <recommendedName>
        <fullName evidence="1">LysM domain-containing protein</fullName>
    </recommendedName>
</protein>
<reference evidence="2 3" key="1">
    <citation type="submission" date="2013-08" db="EMBL/GenBank/DDBJ databases">
        <authorList>
            <person name="Weinstock G."/>
            <person name="Sodergren E."/>
            <person name="Wylie T."/>
            <person name="Fulton L."/>
            <person name="Fulton R."/>
            <person name="Fronick C."/>
            <person name="O'Laughlin M."/>
            <person name="Godfrey J."/>
            <person name="Miner T."/>
            <person name="Herter B."/>
            <person name="Appelbaum E."/>
            <person name="Cordes M."/>
            <person name="Lek S."/>
            <person name="Wollam A."/>
            <person name="Pepin K.H."/>
            <person name="Palsikar V.B."/>
            <person name="Mitreva M."/>
            <person name="Wilson R.K."/>
        </authorList>
    </citation>
    <scope>NUCLEOTIDE SEQUENCE [LARGE SCALE GENOMIC DNA]</scope>
    <source>
        <strain evidence="2 3">ATCC BAA-474</strain>
    </source>
</reference>
<organism evidence="2 3">
    <name type="scientific">Cetobacterium somerae ATCC BAA-474</name>
    <dbReference type="NCBI Taxonomy" id="1319815"/>
    <lineage>
        <taxon>Bacteria</taxon>
        <taxon>Fusobacteriati</taxon>
        <taxon>Fusobacteriota</taxon>
        <taxon>Fusobacteriia</taxon>
        <taxon>Fusobacteriales</taxon>
        <taxon>Fusobacteriaceae</taxon>
        <taxon>Cetobacterium</taxon>
    </lineage>
</organism>